<evidence type="ECO:0000259" key="10">
    <source>
        <dbReference type="PROSITE" id="PS50011"/>
    </source>
</evidence>
<dbReference type="RefSeq" id="WP_200436310.1">
    <property type="nucleotide sequence ID" value="NZ_JAEHFL010000022.1"/>
</dbReference>
<evidence type="ECO:0000256" key="3">
    <source>
        <dbReference type="ARBA" id="ARBA00022679"/>
    </source>
</evidence>
<feature type="region of interest" description="Disordered" evidence="9">
    <location>
        <begin position="1"/>
        <end position="117"/>
    </location>
</feature>
<sequence>MSHNPNFSDDELEYIEPENLDTQRAFRQPTNAANSAQEPDALDDAPSGDGPSDDGPATAAVAFDPFADEDDEGTAAVAFDPFADEDEPGDDTGTSAVAFDPFADEDEDADGSIDPDHISTLLADLDNIRAQREQQRAQKSQEDSSQRSRRRALDTFRERRGTHRSERRVADGMVRLPFITPAEPTDALIDPTEESSGKKIPPPQLQPGDMVAGQYEILGVIAHGGMGWIYLANDHFVSGRVVVLKGMQAQKSADETAAAVAEREFLADITHPGIVKIFNFIDDARVPGGFIVMEYVGGPSLRSRRKKQPDKLLPVDIAIAYILEILPALEYLHSRGVVYNDLKPDNIIVTEDQVKLIDLGAVSGIGAFGYIYGTKGYQAPEVATEGPSIASDIYTIGRTLASLCLKLPTEDGVYLPGIPTPTEEPELRRFLSLYRLLQRATDPDPERRFTSIKELRTQLYGVLREVIAIRDGLQYPSQHSLFSPQRTTFGTKHLVFRTDQLIDGIDRTVQITAPEVVSALPTPLLDRDDVGAGLLQGASYAEPQEALETLRQAMQTPEYEHSAEIPLGVVRSMIDLGYTGQARQWLSSIEDRLGRDWRFQWYAGITELLHDDYRDAQEYFSTVLDLLPGEAAPKLAIAAINELILQQLDYSDTALIDPTVARACSNMHSTLADLPNSAFEGQPEIWNHVTQDPAALRFNSMRLYGIVWSTNPTTVSSSFGLARQLRSEGQVEVAVVVLDKVPNASRHYRMARLTTILQLIVHDLSESRIRRAARRLEEVPTNEPRFLQIKIAVISAGLNFLRNADLSRAASPNDLFEYAFTQRGLRTGLSETLRALARQAPFSRHRYALVDLANQVRPVTTF</sequence>
<dbReference type="Gene3D" id="3.30.200.20">
    <property type="entry name" value="Phosphorylase Kinase, domain 1"/>
    <property type="match status" value="1"/>
</dbReference>
<name>A0A8I1HT65_9CORY</name>
<dbReference type="GO" id="GO:0005524">
    <property type="term" value="F:ATP binding"/>
    <property type="evidence" value="ECO:0007669"/>
    <property type="project" value="UniProtKB-KW"/>
</dbReference>
<dbReference type="PANTHER" id="PTHR24363">
    <property type="entry name" value="SERINE/THREONINE PROTEIN KINASE"/>
    <property type="match status" value="1"/>
</dbReference>
<feature type="region of interest" description="Disordered" evidence="9">
    <location>
        <begin position="184"/>
        <end position="206"/>
    </location>
</feature>
<feature type="compositionally biased region" description="Acidic residues" evidence="9">
    <location>
        <begin position="8"/>
        <end position="19"/>
    </location>
</feature>
<dbReference type="SMART" id="SM00220">
    <property type="entry name" value="S_TKc"/>
    <property type="match status" value="1"/>
</dbReference>
<dbReference type="EC" id="2.7.11.1" evidence="1"/>
<dbReference type="PANTHER" id="PTHR24363:SF0">
    <property type="entry name" value="SERINE_THREONINE KINASE LIKE DOMAIN CONTAINING 1"/>
    <property type="match status" value="1"/>
</dbReference>
<dbReference type="AlphaFoldDB" id="A0A8I1HT65"/>
<evidence type="ECO:0000256" key="6">
    <source>
        <dbReference type="ARBA" id="ARBA00022840"/>
    </source>
</evidence>
<feature type="domain" description="Protein kinase" evidence="10">
    <location>
        <begin position="215"/>
        <end position="496"/>
    </location>
</feature>
<keyword evidence="12" id="KW-1185">Reference proteome</keyword>
<evidence type="ECO:0000313" key="12">
    <source>
        <dbReference type="Proteomes" id="UP000603369"/>
    </source>
</evidence>
<dbReference type="InterPro" id="IPR011990">
    <property type="entry name" value="TPR-like_helical_dom_sf"/>
</dbReference>
<dbReference type="PROSITE" id="PS50011">
    <property type="entry name" value="PROTEIN_KINASE_DOM"/>
    <property type="match status" value="1"/>
</dbReference>
<dbReference type="FunFam" id="1.10.510.10:FF:000306">
    <property type="entry name" value="Serine/threonine protein kinase"/>
    <property type="match status" value="1"/>
</dbReference>
<comment type="catalytic activity">
    <reaction evidence="7">
        <text>L-threonyl-[protein] + ATP = O-phospho-L-threonyl-[protein] + ADP + H(+)</text>
        <dbReference type="Rhea" id="RHEA:46608"/>
        <dbReference type="Rhea" id="RHEA-COMP:11060"/>
        <dbReference type="Rhea" id="RHEA-COMP:11605"/>
        <dbReference type="ChEBI" id="CHEBI:15378"/>
        <dbReference type="ChEBI" id="CHEBI:30013"/>
        <dbReference type="ChEBI" id="CHEBI:30616"/>
        <dbReference type="ChEBI" id="CHEBI:61977"/>
        <dbReference type="ChEBI" id="CHEBI:456216"/>
        <dbReference type="EC" id="2.7.11.1"/>
    </reaction>
</comment>
<gene>
    <name evidence="11" type="ORF">JDP02_11250</name>
</gene>
<evidence type="ECO:0000256" key="9">
    <source>
        <dbReference type="SAM" id="MobiDB-lite"/>
    </source>
</evidence>
<dbReference type="Gene3D" id="1.25.40.10">
    <property type="entry name" value="Tetratricopeptide repeat domain"/>
    <property type="match status" value="2"/>
</dbReference>
<dbReference type="InterPro" id="IPR000719">
    <property type="entry name" value="Prot_kinase_dom"/>
</dbReference>
<evidence type="ECO:0000256" key="7">
    <source>
        <dbReference type="ARBA" id="ARBA00047899"/>
    </source>
</evidence>
<dbReference type="PROSITE" id="PS00108">
    <property type="entry name" value="PROTEIN_KINASE_ST"/>
    <property type="match status" value="1"/>
</dbReference>
<evidence type="ECO:0000256" key="1">
    <source>
        <dbReference type="ARBA" id="ARBA00012513"/>
    </source>
</evidence>
<dbReference type="Gene3D" id="1.10.510.10">
    <property type="entry name" value="Transferase(Phosphotransferase) domain 1"/>
    <property type="match status" value="1"/>
</dbReference>
<dbReference type="InterPro" id="IPR011009">
    <property type="entry name" value="Kinase-like_dom_sf"/>
</dbReference>
<dbReference type="SUPFAM" id="SSF56112">
    <property type="entry name" value="Protein kinase-like (PK-like)"/>
    <property type="match status" value="1"/>
</dbReference>
<feature type="region of interest" description="Disordered" evidence="9">
    <location>
        <begin position="131"/>
        <end position="167"/>
    </location>
</feature>
<organism evidence="11 12">
    <name type="scientific">Corynebacterium tuberculostearicum</name>
    <dbReference type="NCBI Taxonomy" id="38304"/>
    <lineage>
        <taxon>Bacteria</taxon>
        <taxon>Bacillati</taxon>
        <taxon>Actinomycetota</taxon>
        <taxon>Actinomycetes</taxon>
        <taxon>Mycobacteriales</taxon>
        <taxon>Corynebacteriaceae</taxon>
        <taxon>Corynebacterium</taxon>
    </lineage>
</organism>
<dbReference type="GO" id="GO:0004674">
    <property type="term" value="F:protein serine/threonine kinase activity"/>
    <property type="evidence" value="ECO:0007669"/>
    <property type="project" value="UniProtKB-KW"/>
</dbReference>
<dbReference type="InterPro" id="IPR008271">
    <property type="entry name" value="Ser/Thr_kinase_AS"/>
</dbReference>
<dbReference type="Proteomes" id="UP000603369">
    <property type="component" value="Unassembled WGS sequence"/>
</dbReference>
<comment type="caution">
    <text evidence="11">The sequence shown here is derived from an EMBL/GenBank/DDBJ whole genome shotgun (WGS) entry which is preliminary data.</text>
</comment>
<reference evidence="11 12" key="1">
    <citation type="submission" date="2020-12" db="EMBL/GenBank/DDBJ databases">
        <title>Draft genome sequence of the commensal strain Corynebacterium tuberculostearicum MFP09/CIP 102622 isolated from human skin.</title>
        <authorList>
            <person name="Boukerb A.M."/>
            <person name="Janvier X."/>
            <person name="Feuilloley M.G.J."/>
            <person name="Groboillot A."/>
        </authorList>
    </citation>
    <scope>NUCLEOTIDE SEQUENCE [LARGE SCALE GENOMIC DNA]</scope>
    <source>
        <strain evidence="11 12">CIP 102622</strain>
    </source>
</reference>
<keyword evidence="3" id="KW-0808">Transferase</keyword>
<dbReference type="Pfam" id="PF16918">
    <property type="entry name" value="PknG_TPR"/>
    <property type="match status" value="1"/>
</dbReference>
<protein>
    <recommendedName>
        <fullName evidence="1">non-specific serine/threonine protein kinase</fullName>
        <ecNumber evidence="1">2.7.11.1</ecNumber>
    </recommendedName>
</protein>
<evidence type="ECO:0000256" key="2">
    <source>
        <dbReference type="ARBA" id="ARBA00022527"/>
    </source>
</evidence>
<evidence type="ECO:0000256" key="5">
    <source>
        <dbReference type="ARBA" id="ARBA00022777"/>
    </source>
</evidence>
<keyword evidence="5 11" id="KW-0418">Kinase</keyword>
<evidence type="ECO:0000256" key="8">
    <source>
        <dbReference type="ARBA" id="ARBA00048679"/>
    </source>
</evidence>
<keyword evidence="4" id="KW-0547">Nucleotide-binding</keyword>
<feature type="compositionally biased region" description="Polar residues" evidence="9">
    <location>
        <begin position="28"/>
        <end position="37"/>
    </location>
</feature>
<dbReference type="InterPro" id="IPR031636">
    <property type="entry name" value="PknG_TPR"/>
</dbReference>
<dbReference type="CDD" id="cd14014">
    <property type="entry name" value="STKc_PknB_like"/>
    <property type="match status" value="1"/>
</dbReference>
<evidence type="ECO:0000256" key="4">
    <source>
        <dbReference type="ARBA" id="ARBA00022741"/>
    </source>
</evidence>
<comment type="catalytic activity">
    <reaction evidence="8">
        <text>L-seryl-[protein] + ATP = O-phospho-L-seryl-[protein] + ADP + H(+)</text>
        <dbReference type="Rhea" id="RHEA:17989"/>
        <dbReference type="Rhea" id="RHEA-COMP:9863"/>
        <dbReference type="Rhea" id="RHEA-COMP:11604"/>
        <dbReference type="ChEBI" id="CHEBI:15378"/>
        <dbReference type="ChEBI" id="CHEBI:29999"/>
        <dbReference type="ChEBI" id="CHEBI:30616"/>
        <dbReference type="ChEBI" id="CHEBI:83421"/>
        <dbReference type="ChEBI" id="CHEBI:456216"/>
        <dbReference type="EC" id="2.7.11.1"/>
    </reaction>
</comment>
<feature type="compositionally biased region" description="Acidic residues" evidence="9">
    <location>
        <begin position="102"/>
        <end position="113"/>
    </location>
</feature>
<dbReference type="EMBL" id="JAEHFL010000022">
    <property type="protein sequence ID" value="MBK3429074.1"/>
    <property type="molecule type" value="Genomic_DNA"/>
</dbReference>
<keyword evidence="6" id="KW-0067">ATP-binding</keyword>
<accession>A0A8I1HT65</accession>
<keyword evidence="2" id="KW-0723">Serine/threonine-protein kinase</keyword>
<feature type="compositionally biased region" description="Low complexity" evidence="9">
    <location>
        <begin position="44"/>
        <end position="57"/>
    </location>
</feature>
<proteinExistence type="predicted"/>
<evidence type="ECO:0000313" key="11">
    <source>
        <dbReference type="EMBL" id="MBK3429074.1"/>
    </source>
</evidence>
<dbReference type="Pfam" id="PF00069">
    <property type="entry name" value="Pkinase"/>
    <property type="match status" value="1"/>
</dbReference>